<dbReference type="GO" id="GO:0016491">
    <property type="term" value="F:oxidoreductase activity"/>
    <property type="evidence" value="ECO:0007669"/>
    <property type="project" value="UniProtKB-KW"/>
</dbReference>
<dbReference type="EMBL" id="JALJOS010000019">
    <property type="protein sequence ID" value="KAK9827030.1"/>
    <property type="molecule type" value="Genomic_DNA"/>
</dbReference>
<gene>
    <name evidence="4" type="ORF">WJX74_004069</name>
</gene>
<protein>
    <recommendedName>
        <fullName evidence="3">Fe2OG dioxygenase domain-containing protein</fullName>
    </recommendedName>
</protein>
<evidence type="ECO:0000313" key="5">
    <source>
        <dbReference type="Proteomes" id="UP001438707"/>
    </source>
</evidence>
<keyword evidence="1" id="KW-0408">Iron</keyword>
<accession>A0AAW1R0F2</accession>
<dbReference type="GO" id="GO:0046872">
    <property type="term" value="F:metal ion binding"/>
    <property type="evidence" value="ECO:0007669"/>
    <property type="project" value="UniProtKB-KW"/>
</dbReference>
<keyword evidence="1" id="KW-0479">Metal-binding</keyword>
<evidence type="ECO:0000259" key="3">
    <source>
        <dbReference type="PROSITE" id="PS51471"/>
    </source>
</evidence>
<feature type="domain" description="Fe2OG dioxygenase" evidence="3">
    <location>
        <begin position="262"/>
        <end position="363"/>
    </location>
</feature>
<proteinExistence type="inferred from homology"/>
<keyword evidence="1" id="KW-0560">Oxidoreductase</keyword>
<feature type="transmembrane region" description="Helical" evidence="2">
    <location>
        <begin position="166"/>
        <end position="188"/>
    </location>
</feature>
<dbReference type="AlphaFoldDB" id="A0AAW1R0F2"/>
<evidence type="ECO:0000256" key="1">
    <source>
        <dbReference type="RuleBase" id="RU003682"/>
    </source>
</evidence>
<feature type="transmembrane region" description="Helical" evidence="2">
    <location>
        <begin position="118"/>
        <end position="134"/>
    </location>
</feature>
<sequence>MGSAASVFLDRKVYLALMVALPILAWLTPPQFAIAFTVFILWMIVSSARLQKAAGDDDVPAKLAAYRRQLFGMMVVVAGALGGMALVTYTKMRGVVRGPQVENAELIGLYDGYRGFRLGYAVIITVFSVLWGILQTKRTLACTDSLELTKMQATEDMWVGSHSKNLMGGLVTLWTTTLLMLSIAPTTLAQNLKPLMSTLGDLRMAAGATRTQFLGRKGGAVPYSELRRQPSFAALYHHPQFIRLVESVAGCTSPLRPLPPAHEHACSLLVYSQEGDSIPYHYDRNYFQGKTFTVLLTLVNRDASQLLTSANATCIWLEGGDWCWSTSPNSLVVMHGESVLHKANPLRRRERRVVLSLVYTTDPNQSPLQAARQRVKDWSWGF</sequence>
<keyword evidence="2" id="KW-0812">Transmembrane</keyword>
<evidence type="ECO:0000256" key="2">
    <source>
        <dbReference type="SAM" id="Phobius"/>
    </source>
</evidence>
<keyword evidence="5" id="KW-1185">Reference proteome</keyword>
<dbReference type="InterPro" id="IPR005123">
    <property type="entry name" value="Oxoglu/Fe-dep_dioxygenase_dom"/>
</dbReference>
<keyword evidence="2" id="KW-1133">Transmembrane helix</keyword>
<dbReference type="Proteomes" id="UP001438707">
    <property type="component" value="Unassembled WGS sequence"/>
</dbReference>
<comment type="similarity">
    <text evidence="1">Belongs to the iron/ascorbate-dependent oxidoreductase family.</text>
</comment>
<reference evidence="4 5" key="1">
    <citation type="journal article" date="2024" name="Nat. Commun.">
        <title>Phylogenomics reveals the evolutionary origins of lichenization in chlorophyte algae.</title>
        <authorList>
            <person name="Puginier C."/>
            <person name="Libourel C."/>
            <person name="Otte J."/>
            <person name="Skaloud P."/>
            <person name="Haon M."/>
            <person name="Grisel S."/>
            <person name="Petersen M."/>
            <person name="Berrin J.G."/>
            <person name="Delaux P.M."/>
            <person name="Dal Grande F."/>
            <person name="Keller J."/>
        </authorList>
    </citation>
    <scope>NUCLEOTIDE SEQUENCE [LARGE SCALE GENOMIC DNA]</scope>
    <source>
        <strain evidence="4 5">SAG 2145</strain>
    </source>
</reference>
<organism evidence="4 5">
    <name type="scientific">Apatococcus lobatus</name>
    <dbReference type="NCBI Taxonomy" id="904363"/>
    <lineage>
        <taxon>Eukaryota</taxon>
        <taxon>Viridiplantae</taxon>
        <taxon>Chlorophyta</taxon>
        <taxon>core chlorophytes</taxon>
        <taxon>Trebouxiophyceae</taxon>
        <taxon>Chlorellales</taxon>
        <taxon>Chlorellaceae</taxon>
        <taxon>Apatococcus</taxon>
    </lineage>
</organism>
<dbReference type="PROSITE" id="PS51471">
    <property type="entry name" value="FE2OG_OXY"/>
    <property type="match status" value="1"/>
</dbReference>
<keyword evidence="2" id="KW-0472">Membrane</keyword>
<evidence type="ECO:0000313" key="4">
    <source>
        <dbReference type="EMBL" id="KAK9827030.1"/>
    </source>
</evidence>
<comment type="caution">
    <text evidence="4">The sequence shown here is derived from an EMBL/GenBank/DDBJ whole genome shotgun (WGS) entry which is preliminary data.</text>
</comment>
<name>A0AAW1R0F2_9CHLO</name>
<feature type="transmembrane region" description="Helical" evidence="2">
    <location>
        <begin position="70"/>
        <end position="89"/>
    </location>
</feature>